<protein>
    <recommendedName>
        <fullName evidence="3">DDE Tnp4 domain-containing protein</fullName>
    </recommendedName>
</protein>
<keyword evidence="2" id="KW-1185">Reference proteome</keyword>
<evidence type="ECO:0000313" key="1">
    <source>
        <dbReference type="EMBL" id="KAI6649844.1"/>
    </source>
</evidence>
<dbReference type="AlphaFoldDB" id="A0AAV7JLX8"/>
<dbReference type="InterPro" id="IPR053164">
    <property type="entry name" value="IS1016-like_transposase"/>
</dbReference>
<evidence type="ECO:0000313" key="2">
    <source>
        <dbReference type="Proteomes" id="UP001165289"/>
    </source>
</evidence>
<sequence>MARLVSSIRLVRTMQARLKKGRLPKYPPDCPTYLNDSSIKQQRLDRDKRETELQKYGYNYTNVPLFIDIGVVPLKRFYQSIVTDQDAVIRWLQENGLLARGMVCKCGRLMKIGKFSHATEELGWRCMEKACRKVASLRVGAFFESSNLKLIELIEFIFLWSKDYQTTETFEENLGWSRSTITDWKNYMRDLCVTRYLSYPEPIGGPGEIVEIDESKFGHHKYSRGRLLSGQWVFGGVCRGTSDMFMIPVADRSASTLIPLALRLCNVSFEEEQRNFAIGVLDELITRLSDIHVPSGWIIWHPDSTTLDYVDLTSTHPIALQNSLSIDHTLQVICCHHGAQVDFHIPMINDIPQINTLIDLLTNYRVDRAPIEIHKNISSVRYLATLSNVIVAATSQDLRLQYTSEQQSVANFAPRKTNKAYCPSTL</sequence>
<dbReference type="EMBL" id="JAKMXF010000317">
    <property type="protein sequence ID" value="KAI6649844.1"/>
    <property type="molecule type" value="Genomic_DNA"/>
</dbReference>
<comment type="caution">
    <text evidence="1">The sequence shown here is derived from an EMBL/GenBank/DDBJ whole genome shotgun (WGS) entry which is preliminary data.</text>
</comment>
<dbReference type="Proteomes" id="UP001165289">
    <property type="component" value="Unassembled WGS sequence"/>
</dbReference>
<dbReference type="PANTHER" id="PTHR47163">
    <property type="entry name" value="DDE_TNP_IS1595 DOMAIN-CONTAINING PROTEIN"/>
    <property type="match status" value="1"/>
</dbReference>
<organism evidence="1 2">
    <name type="scientific">Oopsacas minuta</name>
    <dbReference type="NCBI Taxonomy" id="111878"/>
    <lineage>
        <taxon>Eukaryota</taxon>
        <taxon>Metazoa</taxon>
        <taxon>Porifera</taxon>
        <taxon>Hexactinellida</taxon>
        <taxon>Hexasterophora</taxon>
        <taxon>Lyssacinosida</taxon>
        <taxon>Leucopsacidae</taxon>
        <taxon>Oopsacas</taxon>
    </lineage>
</organism>
<reference evidence="1 2" key="1">
    <citation type="journal article" date="2023" name="BMC Biol.">
        <title>The compact genome of the sponge Oopsacas minuta (Hexactinellida) is lacking key metazoan core genes.</title>
        <authorList>
            <person name="Santini S."/>
            <person name="Schenkelaars Q."/>
            <person name="Jourda C."/>
            <person name="Duchesne M."/>
            <person name="Belahbib H."/>
            <person name="Rocher C."/>
            <person name="Selva M."/>
            <person name="Riesgo A."/>
            <person name="Vervoort M."/>
            <person name="Leys S.P."/>
            <person name="Kodjabachian L."/>
            <person name="Le Bivic A."/>
            <person name="Borchiellini C."/>
            <person name="Claverie J.M."/>
            <person name="Renard E."/>
        </authorList>
    </citation>
    <scope>NUCLEOTIDE SEQUENCE [LARGE SCALE GENOMIC DNA]</scope>
    <source>
        <strain evidence="1">SPO-2</strain>
    </source>
</reference>
<name>A0AAV7JLX8_9METZ</name>
<proteinExistence type="predicted"/>
<dbReference type="PANTHER" id="PTHR47163:SF2">
    <property type="entry name" value="SI:DKEY-17M8.2"/>
    <property type="match status" value="1"/>
</dbReference>
<accession>A0AAV7JLX8</accession>
<gene>
    <name evidence="1" type="ORF">LOD99_6394</name>
</gene>
<evidence type="ECO:0008006" key="3">
    <source>
        <dbReference type="Google" id="ProtNLM"/>
    </source>
</evidence>